<evidence type="ECO:0000313" key="4">
    <source>
        <dbReference type="Proteomes" id="UP000626109"/>
    </source>
</evidence>
<proteinExistence type="predicted"/>
<accession>A0A813J152</accession>
<sequence length="334" mass="36365">MPRWELVTRKITFGTSVKIHWTYSVLRFISHYRISTEALIRTRSCDGVGVSRRSGAAVPGSLCGSASLWSSTCLRLAPLRRAEPPSAYPEVPEQPEEPEAGERGYRFGDLFINKLTGKDSYKFGDLSSWFGGVLEKKACEITGKDDYQFGDVSRFVDSAIKEKVCEMTGKDSYQFGDITSEVARRIRDGEVNSEELSLLLRVLLSFGVGLTPVAHILPVKVLLDLLTWNLQAEIGNKASGALAGAVATELDERAKLALIGRKDYVLGDFTKEQLNKALSGITGKDKYEFGDITRSVIASVSGASETKSVITAVSDASETNSSRRESSSVAKTGS</sequence>
<evidence type="ECO:0000313" key="5">
    <source>
        <dbReference type="Proteomes" id="UP000654075"/>
    </source>
</evidence>
<evidence type="ECO:0000313" key="3">
    <source>
        <dbReference type="EMBL" id="CAE8660546.1"/>
    </source>
</evidence>
<dbReference type="AlphaFoldDB" id="A0A813J152"/>
<dbReference type="OrthoDB" id="44322at2759"/>
<dbReference type="Proteomes" id="UP000626109">
    <property type="component" value="Unassembled WGS sequence"/>
</dbReference>
<keyword evidence="5" id="KW-1185">Reference proteome</keyword>
<evidence type="ECO:0000256" key="1">
    <source>
        <dbReference type="SAM" id="MobiDB-lite"/>
    </source>
</evidence>
<comment type="caution">
    <text evidence="3">The sequence shown here is derived from an EMBL/GenBank/DDBJ whole genome shotgun (WGS) entry which is preliminary data.</text>
</comment>
<evidence type="ECO:0000313" key="2">
    <source>
        <dbReference type="EMBL" id="CAE8587052.1"/>
    </source>
</evidence>
<reference evidence="3" key="1">
    <citation type="submission" date="2021-02" db="EMBL/GenBank/DDBJ databases">
        <authorList>
            <person name="Dougan E. K."/>
            <person name="Rhodes N."/>
            <person name="Thang M."/>
            <person name="Chan C."/>
        </authorList>
    </citation>
    <scope>NUCLEOTIDE SEQUENCE</scope>
</reference>
<protein>
    <submittedName>
        <fullName evidence="3">Uncharacterized protein</fullName>
    </submittedName>
</protein>
<organism evidence="3 4">
    <name type="scientific">Polarella glacialis</name>
    <name type="common">Dinoflagellate</name>
    <dbReference type="NCBI Taxonomy" id="89957"/>
    <lineage>
        <taxon>Eukaryota</taxon>
        <taxon>Sar</taxon>
        <taxon>Alveolata</taxon>
        <taxon>Dinophyceae</taxon>
        <taxon>Suessiales</taxon>
        <taxon>Suessiaceae</taxon>
        <taxon>Polarella</taxon>
    </lineage>
</organism>
<feature type="region of interest" description="Disordered" evidence="1">
    <location>
        <begin position="312"/>
        <end position="334"/>
    </location>
</feature>
<dbReference type="EMBL" id="CAJNNV010002351">
    <property type="protein sequence ID" value="CAE8587052.1"/>
    <property type="molecule type" value="Genomic_DNA"/>
</dbReference>
<dbReference type="EMBL" id="CAJNNW010017229">
    <property type="protein sequence ID" value="CAE8660546.1"/>
    <property type="molecule type" value="Genomic_DNA"/>
</dbReference>
<dbReference type="Proteomes" id="UP000654075">
    <property type="component" value="Unassembled WGS sequence"/>
</dbReference>
<gene>
    <name evidence="2" type="ORF">PGLA1383_LOCUS5894</name>
    <name evidence="3" type="ORF">PGLA2088_LOCUS14183</name>
</gene>
<name>A0A813J152_POLGL</name>